<dbReference type="Gene3D" id="3.40.50.300">
    <property type="entry name" value="P-loop containing nucleotide triphosphate hydrolases"/>
    <property type="match status" value="1"/>
</dbReference>
<dbReference type="SUPFAM" id="SSF52540">
    <property type="entry name" value="P-loop containing nucleoside triphosphate hydrolases"/>
    <property type="match status" value="1"/>
</dbReference>
<dbReference type="AlphaFoldDB" id="A0A7C3E1K1"/>
<dbReference type="InterPro" id="IPR027417">
    <property type="entry name" value="P-loop_NTPase"/>
</dbReference>
<accession>A0A7C3E1K1</accession>
<keyword evidence="3" id="KW-0547">Nucleotide-binding</keyword>
<evidence type="ECO:0000256" key="3">
    <source>
        <dbReference type="ARBA" id="ARBA00022741"/>
    </source>
</evidence>
<evidence type="ECO:0000313" key="6">
    <source>
        <dbReference type="EMBL" id="HFH28992.1"/>
    </source>
</evidence>
<name>A0A7C3E1K1_9SPIR</name>
<dbReference type="EMBL" id="DSVL01000177">
    <property type="protein sequence ID" value="HFH28992.1"/>
    <property type="molecule type" value="Genomic_DNA"/>
</dbReference>
<reference evidence="6" key="1">
    <citation type="journal article" date="2020" name="mSystems">
        <title>Genome- and Community-Level Interaction Insights into Carbon Utilization and Element Cycling Functions of Hydrothermarchaeota in Hydrothermal Sediment.</title>
        <authorList>
            <person name="Zhou Z."/>
            <person name="Liu Y."/>
            <person name="Xu W."/>
            <person name="Pan J."/>
            <person name="Luo Z.H."/>
            <person name="Li M."/>
        </authorList>
    </citation>
    <scope>NUCLEOTIDE SEQUENCE [LARGE SCALE GENOMIC DNA]</scope>
    <source>
        <strain evidence="6">SpSt-503</strain>
    </source>
</reference>
<dbReference type="InterPro" id="IPR017871">
    <property type="entry name" value="ABC_transporter-like_CS"/>
</dbReference>
<comment type="similarity">
    <text evidence="1">Belongs to the ABC transporter superfamily.</text>
</comment>
<dbReference type="InterPro" id="IPR003439">
    <property type="entry name" value="ABC_transporter-like_ATP-bd"/>
</dbReference>
<dbReference type="GO" id="GO:0005524">
    <property type="term" value="F:ATP binding"/>
    <property type="evidence" value="ECO:0007669"/>
    <property type="project" value="UniProtKB-KW"/>
</dbReference>
<proteinExistence type="inferred from homology"/>
<evidence type="ECO:0000259" key="5">
    <source>
        <dbReference type="PROSITE" id="PS50893"/>
    </source>
</evidence>
<evidence type="ECO:0000256" key="1">
    <source>
        <dbReference type="ARBA" id="ARBA00005417"/>
    </source>
</evidence>
<dbReference type="GO" id="GO:0016887">
    <property type="term" value="F:ATP hydrolysis activity"/>
    <property type="evidence" value="ECO:0007669"/>
    <property type="project" value="InterPro"/>
</dbReference>
<gene>
    <name evidence="6" type="ORF">ENS59_05710</name>
</gene>
<evidence type="ECO:0000256" key="4">
    <source>
        <dbReference type="ARBA" id="ARBA00022840"/>
    </source>
</evidence>
<dbReference type="PANTHER" id="PTHR43117:SF4">
    <property type="entry name" value="OSMOPROTECTANT IMPORT ATP-BINDING PROTEIN OSMV"/>
    <property type="match status" value="1"/>
</dbReference>
<sequence>MGYAIQNVGLFPHWNVFENVATVPRLLKWPAERIKQRVLEILKLVGLTPSQYQHKYPAELSGGEAQRVGIARALAADPPLLLMDEPFGALDPMQRSRHQQALLDIQSKIKKTILMVTHDLDEAILLADRILIMNKGQLVQWDTPEAILKKPANAFVRKFVGTDRSLKRLIRRTVAERFTQALPIVLGKASIPDTNRSWAWVVDSDRILKGWMPFLLCFLRE</sequence>
<keyword evidence="4 6" id="KW-0067">ATP-binding</keyword>
<organism evidence="6">
    <name type="scientific">Gracilinema caldarium</name>
    <dbReference type="NCBI Taxonomy" id="215591"/>
    <lineage>
        <taxon>Bacteria</taxon>
        <taxon>Pseudomonadati</taxon>
        <taxon>Spirochaetota</taxon>
        <taxon>Spirochaetia</taxon>
        <taxon>Spirochaetales</taxon>
        <taxon>Breznakiellaceae</taxon>
        <taxon>Gracilinema</taxon>
    </lineage>
</organism>
<keyword evidence="2" id="KW-0813">Transport</keyword>
<comment type="caution">
    <text evidence="6">The sequence shown here is derived from an EMBL/GenBank/DDBJ whole genome shotgun (WGS) entry which is preliminary data.</text>
</comment>
<dbReference type="PROSITE" id="PS50893">
    <property type="entry name" value="ABC_TRANSPORTER_2"/>
    <property type="match status" value="1"/>
</dbReference>
<dbReference type="Pfam" id="PF00005">
    <property type="entry name" value="ABC_tran"/>
    <property type="match status" value="1"/>
</dbReference>
<evidence type="ECO:0000256" key="2">
    <source>
        <dbReference type="ARBA" id="ARBA00022448"/>
    </source>
</evidence>
<feature type="domain" description="ABC transporter" evidence="5">
    <location>
        <begin position="5"/>
        <end position="160"/>
    </location>
</feature>
<protein>
    <submittedName>
        <fullName evidence="6">ATP-binding cassette domain-containing protein</fullName>
    </submittedName>
</protein>
<dbReference type="PANTHER" id="PTHR43117">
    <property type="entry name" value="OSMOPROTECTANT IMPORT ATP-BINDING PROTEIN OSMV"/>
    <property type="match status" value="1"/>
</dbReference>
<dbReference type="PROSITE" id="PS00211">
    <property type="entry name" value="ABC_TRANSPORTER_1"/>
    <property type="match status" value="1"/>
</dbReference>